<dbReference type="Gene3D" id="3.50.40.10">
    <property type="entry name" value="Phenylalanyl-trna Synthetase, Chain B, domain 3"/>
    <property type="match status" value="1"/>
</dbReference>
<sequence length="235" mass="25480">MPTSTTFPSIAYSPAILSLFPQLNSRALLAQGIDQAGDPADHIAALQVRADQRLQESDEAAFPEIQAWRRALSTMGLRPTQYRCAAEALLRRRRKEGDSPALHPLIDLCNAASLAFAIPVAVFDLDRVAGAMTIRPAQGNERFERFDGGLEHPEPGEVVFVDASARAHSRRWTHRQSGYSAIRRQTTTALIVMEALHETAGADLTALTAELARAIAAMWRGATVTGTILAGAITR</sequence>
<protein>
    <submittedName>
        <fullName evidence="2">B3/4 domain-containing protein</fullName>
    </submittedName>
</protein>
<gene>
    <name evidence="2" type="ORF">ACFFIZ_01300</name>
</gene>
<dbReference type="PANTHER" id="PTHR39209">
    <property type="match status" value="1"/>
</dbReference>
<dbReference type="Pfam" id="PF03483">
    <property type="entry name" value="B3_4"/>
    <property type="match status" value="1"/>
</dbReference>
<proteinExistence type="predicted"/>
<dbReference type="EMBL" id="JBHLWQ010000015">
    <property type="protein sequence ID" value="MFC0199013.1"/>
    <property type="molecule type" value="Genomic_DNA"/>
</dbReference>
<dbReference type="PANTHER" id="PTHR39209:SF2">
    <property type="entry name" value="CYTOPLASMIC PROTEIN"/>
    <property type="match status" value="1"/>
</dbReference>
<keyword evidence="3" id="KW-1185">Reference proteome</keyword>
<evidence type="ECO:0000313" key="2">
    <source>
        <dbReference type="EMBL" id="MFC0199013.1"/>
    </source>
</evidence>
<feature type="domain" description="B3/B4 tRNA-binding" evidence="1">
    <location>
        <begin position="66"/>
        <end position="213"/>
    </location>
</feature>
<evidence type="ECO:0000259" key="1">
    <source>
        <dbReference type="SMART" id="SM00873"/>
    </source>
</evidence>
<organism evidence="2 3">
    <name type="scientific">Paracoccus rhizosphaerae</name>
    <dbReference type="NCBI Taxonomy" id="1133347"/>
    <lineage>
        <taxon>Bacteria</taxon>
        <taxon>Pseudomonadati</taxon>
        <taxon>Pseudomonadota</taxon>
        <taxon>Alphaproteobacteria</taxon>
        <taxon>Rhodobacterales</taxon>
        <taxon>Paracoccaceae</taxon>
        <taxon>Paracoccus</taxon>
    </lineage>
</organism>
<dbReference type="Proteomes" id="UP001589795">
    <property type="component" value="Unassembled WGS sequence"/>
</dbReference>
<dbReference type="InterPro" id="IPR020825">
    <property type="entry name" value="Phe-tRNA_synthase-like_B3/B4"/>
</dbReference>
<accession>A0ABV6CJ80</accession>
<name>A0ABV6CJ80_9RHOB</name>
<dbReference type="SUPFAM" id="SSF56037">
    <property type="entry name" value="PheT/TilS domain"/>
    <property type="match status" value="1"/>
</dbReference>
<dbReference type="SMART" id="SM00873">
    <property type="entry name" value="B3_4"/>
    <property type="match status" value="1"/>
</dbReference>
<dbReference type="InterPro" id="IPR005146">
    <property type="entry name" value="B3/B4_tRNA-bd"/>
</dbReference>
<comment type="caution">
    <text evidence="2">The sequence shown here is derived from an EMBL/GenBank/DDBJ whole genome shotgun (WGS) entry which is preliminary data.</text>
</comment>
<dbReference type="RefSeq" id="WP_265508729.1">
    <property type="nucleotide sequence ID" value="NZ_JAOTBE010000106.1"/>
</dbReference>
<reference evidence="2 3" key="1">
    <citation type="submission" date="2024-09" db="EMBL/GenBank/DDBJ databases">
        <authorList>
            <person name="Sun Q."/>
            <person name="Mori K."/>
        </authorList>
    </citation>
    <scope>NUCLEOTIDE SEQUENCE [LARGE SCALE GENOMIC DNA]</scope>
    <source>
        <strain evidence="2 3">CCM 7904</strain>
    </source>
</reference>
<evidence type="ECO:0000313" key="3">
    <source>
        <dbReference type="Proteomes" id="UP001589795"/>
    </source>
</evidence>